<name>A0A2U2A0C6_9MICO</name>
<evidence type="ECO:0000313" key="1">
    <source>
        <dbReference type="EMBL" id="PWD53036.1"/>
    </source>
</evidence>
<dbReference type="Proteomes" id="UP000245166">
    <property type="component" value="Unassembled WGS sequence"/>
</dbReference>
<evidence type="ECO:0000313" key="2">
    <source>
        <dbReference type="Proteomes" id="UP000245166"/>
    </source>
</evidence>
<feature type="non-terminal residue" evidence="1">
    <location>
        <position position="98"/>
    </location>
</feature>
<proteinExistence type="predicted"/>
<dbReference type="AlphaFoldDB" id="A0A2U2A0C6"/>
<sequence length="98" mass="10593">MTNRKIEKKTVVVTVADRTASSPGARRRAALVAHRKSGLAAAYPGFAWGRARDDAVMEMTNLSHPTRGRVPRLLAARRAVVLGSRWVPGGGGELPLHR</sequence>
<reference evidence="1 2" key="1">
    <citation type="submission" date="2018-03" db="EMBL/GenBank/DDBJ databases">
        <title>Genome assembly of novel Miniimonas species PCH200.</title>
        <authorList>
            <person name="Thakur V."/>
            <person name="Kumar V."/>
            <person name="Singh D."/>
        </authorList>
    </citation>
    <scope>NUCLEOTIDE SEQUENCE [LARGE SCALE GENOMIC DNA]</scope>
    <source>
        <strain evidence="1 2">PCH200</strain>
    </source>
</reference>
<accession>A0A2U2A0C6</accession>
<organism evidence="1 2">
    <name type="scientific">Serinibacter arcticus</name>
    <dbReference type="NCBI Taxonomy" id="1655435"/>
    <lineage>
        <taxon>Bacteria</taxon>
        <taxon>Bacillati</taxon>
        <taxon>Actinomycetota</taxon>
        <taxon>Actinomycetes</taxon>
        <taxon>Micrococcales</taxon>
        <taxon>Beutenbergiaceae</taxon>
        <taxon>Serinibacter</taxon>
    </lineage>
</organism>
<dbReference type="EMBL" id="PYHR01000001">
    <property type="protein sequence ID" value="PWD53036.1"/>
    <property type="molecule type" value="Genomic_DNA"/>
</dbReference>
<protein>
    <submittedName>
        <fullName evidence="1">Uncharacterized protein</fullName>
    </submittedName>
</protein>
<comment type="caution">
    <text evidence="1">The sequence shown here is derived from an EMBL/GenBank/DDBJ whole genome shotgun (WGS) entry which is preliminary data.</text>
</comment>
<gene>
    <name evidence="1" type="ORF">C8046_00005</name>
</gene>
<keyword evidence="2" id="KW-1185">Reference proteome</keyword>